<evidence type="ECO:0000313" key="3">
    <source>
        <dbReference type="Proteomes" id="UP001165074"/>
    </source>
</evidence>
<dbReference type="AlphaFoldDB" id="A0A9W6SFJ7"/>
<accession>A0A9W6SFJ7</accession>
<sequence length="98" mass="10752">MLVHLRKAETFAQLGTGFEVSTATAWRYVEEVVALLSARSPKLTQALQAAKRDGLVYLVLDGTLIVTDRARADRPYFSSRWAPTLINAMGSAVPATSW</sequence>
<name>A0A9W6SFJ7_9ACTN</name>
<dbReference type="Pfam" id="PF13613">
    <property type="entry name" value="HTH_Tnp_4"/>
    <property type="match status" value="1"/>
</dbReference>
<evidence type="ECO:0000313" key="2">
    <source>
        <dbReference type="EMBL" id="GLY92641.1"/>
    </source>
</evidence>
<reference evidence="2" key="1">
    <citation type="submission" date="2023-03" db="EMBL/GenBank/DDBJ databases">
        <title>Actinoallomurus iriomotensis NBRC 103684.</title>
        <authorList>
            <person name="Ichikawa N."/>
            <person name="Sato H."/>
            <person name="Tonouchi N."/>
        </authorList>
    </citation>
    <scope>NUCLEOTIDE SEQUENCE</scope>
    <source>
        <strain evidence="2">NBRC 103684</strain>
    </source>
</reference>
<dbReference type="InterPro" id="IPR027805">
    <property type="entry name" value="Transposase_HTH_dom"/>
</dbReference>
<dbReference type="Proteomes" id="UP001165074">
    <property type="component" value="Unassembled WGS sequence"/>
</dbReference>
<keyword evidence="3" id="KW-1185">Reference proteome</keyword>
<proteinExistence type="predicted"/>
<comment type="caution">
    <text evidence="2">The sequence shown here is derived from an EMBL/GenBank/DDBJ whole genome shotgun (WGS) entry which is preliminary data.</text>
</comment>
<feature type="domain" description="Transposase Helix-turn-helix" evidence="1">
    <location>
        <begin position="1"/>
        <end position="41"/>
    </location>
</feature>
<gene>
    <name evidence="2" type="ORF">Airi02_105690</name>
</gene>
<protein>
    <recommendedName>
        <fullName evidence="1">Transposase Helix-turn-helix domain-containing protein</fullName>
    </recommendedName>
</protein>
<evidence type="ECO:0000259" key="1">
    <source>
        <dbReference type="Pfam" id="PF13613"/>
    </source>
</evidence>
<dbReference type="EMBL" id="BSTK01000033">
    <property type="protein sequence ID" value="GLY92641.1"/>
    <property type="molecule type" value="Genomic_DNA"/>
</dbReference>
<organism evidence="2 3">
    <name type="scientific">Actinoallomurus iriomotensis</name>
    <dbReference type="NCBI Taxonomy" id="478107"/>
    <lineage>
        <taxon>Bacteria</taxon>
        <taxon>Bacillati</taxon>
        <taxon>Actinomycetota</taxon>
        <taxon>Actinomycetes</taxon>
        <taxon>Streptosporangiales</taxon>
        <taxon>Thermomonosporaceae</taxon>
        <taxon>Actinoallomurus</taxon>
    </lineage>
</organism>